<evidence type="ECO:0000313" key="3">
    <source>
        <dbReference type="EMBL" id="ACY48215.1"/>
    </source>
</evidence>
<keyword evidence="2" id="KW-0472">Membrane</keyword>
<dbReference type="KEGG" id="rmr:Rmar_1325"/>
<dbReference type="AlphaFoldDB" id="D0MIA7"/>
<feature type="region of interest" description="Disordered" evidence="1">
    <location>
        <begin position="33"/>
        <end position="81"/>
    </location>
</feature>
<feature type="transmembrane region" description="Helical" evidence="2">
    <location>
        <begin position="6"/>
        <end position="27"/>
    </location>
</feature>
<keyword evidence="2" id="KW-1133">Transmembrane helix</keyword>
<evidence type="ECO:0000256" key="1">
    <source>
        <dbReference type="SAM" id="MobiDB-lite"/>
    </source>
</evidence>
<dbReference type="OrthoDB" id="9961135at2"/>
<dbReference type="EMBL" id="CP001807">
    <property type="protein sequence ID" value="ACY48215.1"/>
    <property type="molecule type" value="Genomic_DNA"/>
</dbReference>
<dbReference type="RefSeq" id="WP_012843827.1">
    <property type="nucleotide sequence ID" value="NC_013501.1"/>
</dbReference>
<feature type="compositionally biased region" description="Basic and acidic residues" evidence="1">
    <location>
        <begin position="56"/>
        <end position="69"/>
    </location>
</feature>
<sequence length="81" mass="9276">MDWVYQVIGVLLALAPMIVGTILWHFIWKNNDSGSSQDPPPPGDPWRRPVPPPPKLHGDRGPRSPERPRVTMPRRPVRLLR</sequence>
<reference evidence="3 4" key="1">
    <citation type="journal article" date="2009" name="Stand. Genomic Sci.">
        <title>Complete genome sequence of Rhodothermus marinus type strain (R-10).</title>
        <authorList>
            <person name="Nolan M."/>
            <person name="Tindall B.J."/>
            <person name="Pomrenke H."/>
            <person name="Lapidus A."/>
            <person name="Copeland A."/>
            <person name="Glavina Del Rio T."/>
            <person name="Lucas S."/>
            <person name="Chen F."/>
            <person name="Tice H."/>
            <person name="Cheng J.F."/>
            <person name="Saunders E."/>
            <person name="Han C."/>
            <person name="Bruce D."/>
            <person name="Goodwin L."/>
            <person name="Chain P."/>
            <person name="Pitluck S."/>
            <person name="Ovchinikova G."/>
            <person name="Pati A."/>
            <person name="Ivanova N."/>
            <person name="Mavromatis K."/>
            <person name="Chen A."/>
            <person name="Palaniappan K."/>
            <person name="Land M."/>
            <person name="Hauser L."/>
            <person name="Chang Y.J."/>
            <person name="Jeffries C.D."/>
            <person name="Brettin T."/>
            <person name="Goker M."/>
            <person name="Bristow J."/>
            <person name="Eisen J.A."/>
            <person name="Markowitz V."/>
            <person name="Hugenholtz P."/>
            <person name="Kyrpides N.C."/>
            <person name="Klenk H.P."/>
            <person name="Detter J.C."/>
        </authorList>
    </citation>
    <scope>NUCLEOTIDE SEQUENCE [LARGE SCALE GENOMIC DNA]</scope>
    <source>
        <strain evidence="4">ATCC 43812 / DSM 4252 / R-10</strain>
    </source>
</reference>
<evidence type="ECO:0000313" key="4">
    <source>
        <dbReference type="Proteomes" id="UP000002221"/>
    </source>
</evidence>
<feature type="compositionally biased region" description="Pro residues" evidence="1">
    <location>
        <begin position="38"/>
        <end position="55"/>
    </location>
</feature>
<keyword evidence="4" id="KW-1185">Reference proteome</keyword>
<protein>
    <submittedName>
        <fullName evidence="3">Uncharacterized protein</fullName>
    </submittedName>
</protein>
<proteinExistence type="predicted"/>
<accession>D0MIA7</accession>
<evidence type="ECO:0000256" key="2">
    <source>
        <dbReference type="SAM" id="Phobius"/>
    </source>
</evidence>
<keyword evidence="2" id="KW-0812">Transmembrane</keyword>
<gene>
    <name evidence="3" type="ordered locus">Rmar_1325</name>
</gene>
<dbReference type="HOGENOM" id="CLU_186940_0_0_10"/>
<dbReference type="Proteomes" id="UP000002221">
    <property type="component" value="Chromosome"/>
</dbReference>
<name>D0MIA7_RHOM4</name>
<organism evidence="3 4">
    <name type="scientific">Rhodothermus marinus (strain ATCC 43812 / DSM 4252 / R-10)</name>
    <name type="common">Rhodothermus obamensis</name>
    <dbReference type="NCBI Taxonomy" id="518766"/>
    <lineage>
        <taxon>Bacteria</taxon>
        <taxon>Pseudomonadati</taxon>
        <taxon>Rhodothermota</taxon>
        <taxon>Rhodothermia</taxon>
        <taxon>Rhodothermales</taxon>
        <taxon>Rhodothermaceae</taxon>
        <taxon>Rhodothermus</taxon>
    </lineage>
</organism>